<feature type="compositionally biased region" description="Basic residues" evidence="1">
    <location>
        <begin position="143"/>
        <end position="157"/>
    </location>
</feature>
<feature type="region of interest" description="Disordered" evidence="1">
    <location>
        <begin position="1"/>
        <end position="157"/>
    </location>
</feature>
<proteinExistence type="predicted"/>
<dbReference type="STRING" id="7238.B4I3M3"/>
<reference evidence="2 3" key="1">
    <citation type="journal article" date="2007" name="Nature">
        <title>Evolution of genes and genomes on the Drosophila phylogeny.</title>
        <authorList>
            <consortium name="Drosophila 12 Genomes Consortium"/>
            <person name="Clark A.G."/>
            <person name="Eisen M.B."/>
            <person name="Smith D.R."/>
            <person name="Bergman C.M."/>
            <person name="Oliver B."/>
            <person name="Markow T.A."/>
            <person name="Kaufman T.C."/>
            <person name="Kellis M."/>
            <person name="Gelbart W."/>
            <person name="Iyer V.N."/>
            <person name="Pollard D.A."/>
            <person name="Sackton T.B."/>
            <person name="Larracuente A.M."/>
            <person name="Singh N.D."/>
            <person name="Abad J.P."/>
            <person name="Abt D.N."/>
            <person name="Adryan B."/>
            <person name="Aguade M."/>
            <person name="Akashi H."/>
            <person name="Anderson W.W."/>
            <person name="Aquadro C.F."/>
            <person name="Ardell D.H."/>
            <person name="Arguello R."/>
            <person name="Artieri C.G."/>
            <person name="Barbash D.A."/>
            <person name="Barker D."/>
            <person name="Barsanti P."/>
            <person name="Batterham P."/>
            <person name="Batzoglou S."/>
            <person name="Begun D."/>
            <person name="Bhutkar A."/>
            <person name="Blanco E."/>
            <person name="Bosak S.A."/>
            <person name="Bradley R.K."/>
            <person name="Brand A.D."/>
            <person name="Brent M.R."/>
            <person name="Brooks A.N."/>
            <person name="Brown R.H."/>
            <person name="Butlin R.K."/>
            <person name="Caggese C."/>
            <person name="Calvi B.R."/>
            <person name="Bernardo de Carvalho A."/>
            <person name="Caspi A."/>
            <person name="Castrezana S."/>
            <person name="Celniker S.E."/>
            <person name="Chang J.L."/>
            <person name="Chapple C."/>
            <person name="Chatterji S."/>
            <person name="Chinwalla A."/>
            <person name="Civetta A."/>
            <person name="Clifton S.W."/>
            <person name="Comeron J.M."/>
            <person name="Costello J.C."/>
            <person name="Coyne J.A."/>
            <person name="Daub J."/>
            <person name="David R.G."/>
            <person name="Delcher A.L."/>
            <person name="Delehaunty K."/>
            <person name="Do C.B."/>
            <person name="Ebling H."/>
            <person name="Edwards K."/>
            <person name="Eickbush T."/>
            <person name="Evans J.D."/>
            <person name="Filipski A."/>
            <person name="Findeiss S."/>
            <person name="Freyhult E."/>
            <person name="Fulton L."/>
            <person name="Fulton R."/>
            <person name="Garcia A.C."/>
            <person name="Gardiner A."/>
            <person name="Garfield D.A."/>
            <person name="Garvin B.E."/>
            <person name="Gibson G."/>
            <person name="Gilbert D."/>
            <person name="Gnerre S."/>
            <person name="Godfrey J."/>
            <person name="Good R."/>
            <person name="Gotea V."/>
            <person name="Gravely B."/>
            <person name="Greenberg A.J."/>
            <person name="Griffiths-Jones S."/>
            <person name="Gross S."/>
            <person name="Guigo R."/>
            <person name="Gustafson E.A."/>
            <person name="Haerty W."/>
            <person name="Hahn M.W."/>
            <person name="Halligan D.L."/>
            <person name="Halpern A.L."/>
            <person name="Halter G.M."/>
            <person name="Han M.V."/>
            <person name="Heger A."/>
            <person name="Hillier L."/>
            <person name="Hinrichs A.S."/>
            <person name="Holmes I."/>
            <person name="Hoskins R.A."/>
            <person name="Hubisz M.J."/>
            <person name="Hultmark D."/>
            <person name="Huntley M.A."/>
            <person name="Jaffe D.B."/>
            <person name="Jagadeeshan S."/>
            <person name="Jeck W.R."/>
            <person name="Johnson J."/>
            <person name="Jones C.D."/>
            <person name="Jordan W.C."/>
            <person name="Karpen G.H."/>
            <person name="Kataoka E."/>
            <person name="Keightley P.D."/>
            <person name="Kheradpour P."/>
            <person name="Kirkness E.F."/>
            <person name="Koerich L.B."/>
            <person name="Kristiansen K."/>
            <person name="Kudrna D."/>
            <person name="Kulathinal R.J."/>
            <person name="Kumar S."/>
            <person name="Kwok R."/>
            <person name="Lander E."/>
            <person name="Langley C.H."/>
            <person name="Lapoint R."/>
            <person name="Lazzaro B.P."/>
            <person name="Lee S.J."/>
            <person name="Levesque L."/>
            <person name="Li R."/>
            <person name="Lin C.F."/>
            <person name="Lin M.F."/>
            <person name="Lindblad-Toh K."/>
            <person name="Llopart A."/>
            <person name="Long M."/>
            <person name="Low L."/>
            <person name="Lozovsky E."/>
            <person name="Lu J."/>
            <person name="Luo M."/>
            <person name="Machado C.A."/>
            <person name="Makalowski W."/>
            <person name="Marzo M."/>
            <person name="Matsuda M."/>
            <person name="Matzkin L."/>
            <person name="McAllister B."/>
            <person name="McBride C.S."/>
            <person name="McKernan B."/>
            <person name="McKernan K."/>
            <person name="Mendez-Lago M."/>
            <person name="Minx P."/>
            <person name="Mollenhauer M.U."/>
            <person name="Montooth K."/>
            <person name="Mount S.M."/>
            <person name="Mu X."/>
            <person name="Myers E."/>
            <person name="Negre B."/>
            <person name="Newfeld S."/>
            <person name="Nielsen R."/>
            <person name="Noor M.A."/>
            <person name="O'Grady P."/>
            <person name="Pachter L."/>
            <person name="Papaceit M."/>
            <person name="Parisi M.J."/>
            <person name="Parisi M."/>
            <person name="Parts L."/>
            <person name="Pedersen J.S."/>
            <person name="Pesole G."/>
            <person name="Phillippy A.M."/>
            <person name="Ponting C.P."/>
            <person name="Pop M."/>
            <person name="Porcelli D."/>
            <person name="Powell J.R."/>
            <person name="Prohaska S."/>
            <person name="Pruitt K."/>
            <person name="Puig M."/>
            <person name="Quesneville H."/>
            <person name="Ram K.R."/>
            <person name="Rand D."/>
            <person name="Rasmussen M.D."/>
            <person name="Reed L.K."/>
            <person name="Reenan R."/>
            <person name="Reily A."/>
            <person name="Remington K.A."/>
            <person name="Rieger T.T."/>
            <person name="Ritchie M.G."/>
            <person name="Robin C."/>
            <person name="Rogers Y.H."/>
            <person name="Rohde C."/>
            <person name="Rozas J."/>
            <person name="Rubenfield M.J."/>
            <person name="Ruiz A."/>
            <person name="Russo S."/>
            <person name="Salzberg S.L."/>
            <person name="Sanchez-Gracia A."/>
            <person name="Saranga D.J."/>
            <person name="Sato H."/>
            <person name="Schaeffer S.W."/>
            <person name="Schatz M.C."/>
            <person name="Schlenke T."/>
            <person name="Schwartz R."/>
            <person name="Segarra C."/>
            <person name="Singh R.S."/>
            <person name="Sirot L."/>
            <person name="Sirota M."/>
            <person name="Sisneros N.B."/>
            <person name="Smith C.D."/>
            <person name="Smith T.F."/>
            <person name="Spieth J."/>
            <person name="Stage D.E."/>
            <person name="Stark A."/>
            <person name="Stephan W."/>
            <person name="Strausberg R.L."/>
            <person name="Strempel S."/>
            <person name="Sturgill D."/>
            <person name="Sutton G."/>
            <person name="Sutton G.G."/>
            <person name="Tao W."/>
            <person name="Teichmann S."/>
            <person name="Tobari Y.N."/>
            <person name="Tomimura Y."/>
            <person name="Tsolas J.M."/>
            <person name="Valente V.L."/>
            <person name="Venter E."/>
            <person name="Venter J.C."/>
            <person name="Vicario S."/>
            <person name="Vieira F.G."/>
            <person name="Vilella A.J."/>
            <person name="Villasante A."/>
            <person name="Walenz B."/>
            <person name="Wang J."/>
            <person name="Wasserman M."/>
            <person name="Watts T."/>
            <person name="Wilson D."/>
            <person name="Wilson R.K."/>
            <person name="Wing R.A."/>
            <person name="Wolfner M.F."/>
            <person name="Wong A."/>
            <person name="Wong G.K."/>
            <person name="Wu C.I."/>
            <person name="Wu G."/>
            <person name="Yamamoto D."/>
            <person name="Yang H.P."/>
            <person name="Yang S.P."/>
            <person name="Yorke J.A."/>
            <person name="Yoshida K."/>
            <person name="Zdobnov E."/>
            <person name="Zhang P."/>
            <person name="Zhang Y."/>
            <person name="Zimin A.V."/>
            <person name="Baldwin J."/>
            <person name="Abdouelleil A."/>
            <person name="Abdulkadir J."/>
            <person name="Abebe A."/>
            <person name="Abera B."/>
            <person name="Abreu J."/>
            <person name="Acer S.C."/>
            <person name="Aftuck L."/>
            <person name="Alexander A."/>
            <person name="An P."/>
            <person name="Anderson E."/>
            <person name="Anderson S."/>
            <person name="Arachi H."/>
            <person name="Azer M."/>
            <person name="Bachantsang P."/>
            <person name="Barry A."/>
            <person name="Bayul T."/>
            <person name="Berlin A."/>
            <person name="Bessette D."/>
            <person name="Bloom T."/>
            <person name="Blye J."/>
            <person name="Boguslavskiy L."/>
            <person name="Bonnet C."/>
            <person name="Boukhgalter B."/>
            <person name="Bourzgui I."/>
            <person name="Brown A."/>
            <person name="Cahill P."/>
            <person name="Channer S."/>
            <person name="Cheshatsang Y."/>
            <person name="Chuda L."/>
            <person name="Citroen M."/>
            <person name="Collymore A."/>
            <person name="Cooke P."/>
            <person name="Costello M."/>
            <person name="D'Aco K."/>
            <person name="Daza R."/>
            <person name="De Haan G."/>
            <person name="DeGray S."/>
            <person name="DeMaso C."/>
            <person name="Dhargay N."/>
            <person name="Dooley K."/>
            <person name="Dooley E."/>
            <person name="Doricent M."/>
            <person name="Dorje P."/>
            <person name="Dorjee K."/>
            <person name="Dupes A."/>
            <person name="Elong R."/>
            <person name="Falk J."/>
            <person name="Farina A."/>
            <person name="Faro S."/>
            <person name="Ferguson D."/>
            <person name="Fisher S."/>
            <person name="Foley C.D."/>
            <person name="Franke A."/>
            <person name="Friedrich D."/>
            <person name="Gadbois L."/>
            <person name="Gearin G."/>
            <person name="Gearin C.R."/>
            <person name="Giannoukos G."/>
            <person name="Goode T."/>
            <person name="Graham J."/>
            <person name="Grandbois E."/>
            <person name="Grewal S."/>
            <person name="Gyaltsen K."/>
            <person name="Hafez N."/>
            <person name="Hagos B."/>
            <person name="Hall J."/>
            <person name="Henson C."/>
            <person name="Hollinger A."/>
            <person name="Honan T."/>
            <person name="Huard M.D."/>
            <person name="Hughes L."/>
            <person name="Hurhula B."/>
            <person name="Husby M.E."/>
            <person name="Kamat A."/>
            <person name="Kanga B."/>
            <person name="Kashin S."/>
            <person name="Khazanovich D."/>
            <person name="Kisner P."/>
            <person name="Lance K."/>
            <person name="Lara M."/>
            <person name="Lee W."/>
            <person name="Lennon N."/>
            <person name="Letendre F."/>
            <person name="LeVine R."/>
            <person name="Lipovsky A."/>
            <person name="Liu X."/>
            <person name="Liu J."/>
            <person name="Liu S."/>
            <person name="Lokyitsang T."/>
            <person name="Lokyitsang Y."/>
            <person name="Lubonja R."/>
            <person name="Lui A."/>
            <person name="MacDonald P."/>
            <person name="Magnisalis V."/>
            <person name="Maru K."/>
            <person name="Matthews C."/>
            <person name="McCusker W."/>
            <person name="McDonough S."/>
            <person name="Mehta T."/>
            <person name="Meldrim J."/>
            <person name="Meneus L."/>
            <person name="Mihai O."/>
            <person name="Mihalev A."/>
            <person name="Mihova T."/>
            <person name="Mittelman R."/>
            <person name="Mlenga V."/>
            <person name="Montmayeur A."/>
            <person name="Mulrain L."/>
            <person name="Navidi A."/>
            <person name="Naylor J."/>
            <person name="Negash T."/>
            <person name="Nguyen T."/>
            <person name="Nguyen N."/>
            <person name="Nicol R."/>
            <person name="Norbu C."/>
            <person name="Norbu N."/>
            <person name="Novod N."/>
            <person name="O'Neill B."/>
            <person name="Osman S."/>
            <person name="Markiewicz E."/>
            <person name="Oyono O.L."/>
            <person name="Patti C."/>
            <person name="Phunkhang P."/>
            <person name="Pierre F."/>
            <person name="Priest M."/>
            <person name="Raghuraman S."/>
            <person name="Rege F."/>
            <person name="Reyes R."/>
            <person name="Rise C."/>
            <person name="Rogov P."/>
            <person name="Ross K."/>
            <person name="Ryan E."/>
            <person name="Settipalli S."/>
            <person name="Shea T."/>
            <person name="Sherpa N."/>
            <person name="Shi L."/>
            <person name="Shih D."/>
            <person name="Sparrow T."/>
            <person name="Spaulding J."/>
            <person name="Stalker J."/>
            <person name="Stange-Thomann N."/>
            <person name="Stavropoulos S."/>
            <person name="Stone C."/>
            <person name="Strader C."/>
            <person name="Tesfaye S."/>
            <person name="Thomson T."/>
            <person name="Thoulutsang Y."/>
            <person name="Thoulutsang D."/>
            <person name="Topham K."/>
            <person name="Topping I."/>
            <person name="Tsamla T."/>
            <person name="Vassiliev H."/>
            <person name="Vo A."/>
            <person name="Wangchuk T."/>
            <person name="Wangdi T."/>
            <person name="Weiand M."/>
            <person name="Wilkinson J."/>
            <person name="Wilson A."/>
            <person name="Yadav S."/>
            <person name="Young G."/>
            <person name="Yu Q."/>
            <person name="Zembek L."/>
            <person name="Zhong D."/>
            <person name="Zimmer A."/>
            <person name="Zwirko Z."/>
            <person name="Jaffe D.B."/>
            <person name="Alvarez P."/>
            <person name="Brockman W."/>
            <person name="Butler J."/>
            <person name="Chin C."/>
            <person name="Gnerre S."/>
            <person name="Grabherr M."/>
            <person name="Kleber M."/>
            <person name="Mauceli E."/>
            <person name="MacCallum I."/>
        </authorList>
    </citation>
    <scope>NUCLEOTIDE SEQUENCE [LARGE SCALE GENOMIC DNA]</scope>
    <source>
        <strain evidence="3">Rob3c / Tucson 14021-0248.25</strain>
    </source>
</reference>
<dbReference type="AlphaFoldDB" id="B4I3M3"/>
<dbReference type="Proteomes" id="UP000001292">
    <property type="component" value="Unassembled WGS sequence"/>
</dbReference>
<keyword evidence="3" id="KW-1185">Reference proteome</keyword>
<dbReference type="EMBL" id="CH480821">
    <property type="protein sequence ID" value="EDW54816.1"/>
    <property type="molecule type" value="Genomic_DNA"/>
</dbReference>
<evidence type="ECO:0000313" key="3">
    <source>
        <dbReference type="Proteomes" id="UP000001292"/>
    </source>
</evidence>
<feature type="compositionally biased region" description="Basic residues" evidence="1">
    <location>
        <begin position="48"/>
        <end position="60"/>
    </location>
</feature>
<dbReference type="HOGENOM" id="CLU_1679799_0_0_1"/>
<feature type="compositionally biased region" description="Basic and acidic residues" evidence="1">
    <location>
        <begin position="11"/>
        <end position="23"/>
    </location>
</feature>
<name>B4I3M3_DROSE</name>
<sequence length="157" mass="17700">MDEDSASIQLGDRRLCNAVDHDLPPGPPGVDEKSGNENCEPRSSGSGKRGKSNSRRRSTSRGRSDSRNTSPSNTRRRHSVSRSLTPPRRRYDSPDYGRYSRRRFDRDRRRSPRTPALSATSGTPVRTIPGLAACRPDGEVAGRQKKNRRRRQCPLRM</sequence>
<organism evidence="3">
    <name type="scientific">Drosophila sechellia</name>
    <name type="common">Fruit fly</name>
    <dbReference type="NCBI Taxonomy" id="7238"/>
    <lineage>
        <taxon>Eukaryota</taxon>
        <taxon>Metazoa</taxon>
        <taxon>Ecdysozoa</taxon>
        <taxon>Arthropoda</taxon>
        <taxon>Hexapoda</taxon>
        <taxon>Insecta</taxon>
        <taxon>Pterygota</taxon>
        <taxon>Neoptera</taxon>
        <taxon>Endopterygota</taxon>
        <taxon>Diptera</taxon>
        <taxon>Brachycera</taxon>
        <taxon>Muscomorpha</taxon>
        <taxon>Ephydroidea</taxon>
        <taxon>Drosophilidae</taxon>
        <taxon>Drosophila</taxon>
        <taxon>Sophophora</taxon>
    </lineage>
</organism>
<gene>
    <name evidence="2" type="primary">Dsec\GM10709</name>
    <name evidence="2" type="ORF">Dsec_GM10709</name>
</gene>
<accession>B4I3M3</accession>
<protein>
    <submittedName>
        <fullName evidence="2">GM10709</fullName>
    </submittedName>
</protein>
<evidence type="ECO:0000313" key="2">
    <source>
        <dbReference type="EMBL" id="EDW54816.1"/>
    </source>
</evidence>
<evidence type="ECO:0000256" key="1">
    <source>
        <dbReference type="SAM" id="MobiDB-lite"/>
    </source>
</evidence>